<sequence>MHVVDEYCSNTPFVPVPTFVARPIPANGLRQFYSWLSNVWESWFGVHSKLGIDYAIYRTVSGRLEWGIGAVTARAVGLMADLTAMKALRTTRTLDFIKLEARLESLAVEEHVRPRI</sequence>
<dbReference type="EMBL" id="LNYY01000019">
    <property type="protein sequence ID" value="KTD67852.1"/>
    <property type="molecule type" value="Genomic_DNA"/>
</dbReference>
<dbReference type="Proteomes" id="UP000054926">
    <property type="component" value="Unassembled WGS sequence"/>
</dbReference>
<reference evidence="1 2" key="1">
    <citation type="submission" date="2015-11" db="EMBL/GenBank/DDBJ databases">
        <title>Genomic analysis of 38 Legionella species identifies large and diverse effector repertoires.</title>
        <authorList>
            <person name="Burstein D."/>
            <person name="Amaro F."/>
            <person name="Zusman T."/>
            <person name="Lifshitz Z."/>
            <person name="Cohen O."/>
            <person name="Gilbert J.A."/>
            <person name="Pupko T."/>
            <person name="Shuman H.A."/>
            <person name="Segal G."/>
        </authorList>
    </citation>
    <scope>NUCLEOTIDE SEQUENCE [LARGE SCALE GENOMIC DNA]</scope>
    <source>
        <strain evidence="1 2">IMVS3376</strain>
    </source>
</reference>
<gene>
    <name evidence="1" type="ORF">Lste_1010</name>
</gene>
<protein>
    <submittedName>
        <fullName evidence="1">Uncharacterized protein</fullName>
    </submittedName>
</protein>
<evidence type="ECO:0000313" key="1">
    <source>
        <dbReference type="EMBL" id="KTD67852.1"/>
    </source>
</evidence>
<accession>A0A0W0ZER5</accession>
<proteinExistence type="predicted"/>
<dbReference type="AlphaFoldDB" id="A0A0W0ZER5"/>
<keyword evidence="2" id="KW-1185">Reference proteome</keyword>
<comment type="caution">
    <text evidence="1">The sequence shown here is derived from an EMBL/GenBank/DDBJ whole genome shotgun (WGS) entry which is preliminary data.</text>
</comment>
<evidence type="ECO:0000313" key="2">
    <source>
        <dbReference type="Proteomes" id="UP000054926"/>
    </source>
</evidence>
<dbReference type="PATRIC" id="fig|947033.5.peg.1079"/>
<organism evidence="1 2">
    <name type="scientific">Legionella steelei</name>
    <dbReference type="NCBI Taxonomy" id="947033"/>
    <lineage>
        <taxon>Bacteria</taxon>
        <taxon>Pseudomonadati</taxon>
        <taxon>Pseudomonadota</taxon>
        <taxon>Gammaproteobacteria</taxon>
        <taxon>Legionellales</taxon>
        <taxon>Legionellaceae</taxon>
        <taxon>Legionella</taxon>
    </lineage>
</organism>
<name>A0A0W0ZER5_9GAMM</name>